<dbReference type="Proteomes" id="UP001358417">
    <property type="component" value="Unassembled WGS sequence"/>
</dbReference>
<dbReference type="PANTHER" id="PTHR28071">
    <property type="entry name" value="REDOX PROTEIN FMP46, MITOCHONDRIAL-RELATED"/>
    <property type="match status" value="1"/>
</dbReference>
<evidence type="ECO:0000256" key="5">
    <source>
        <dbReference type="ARBA" id="ARBA00023002"/>
    </source>
</evidence>
<dbReference type="EMBL" id="JAVRRD010000001">
    <property type="protein sequence ID" value="KAK5065207.1"/>
    <property type="molecule type" value="Genomic_DNA"/>
</dbReference>
<dbReference type="PROSITE" id="PS51353">
    <property type="entry name" value="ARSC"/>
    <property type="match status" value="1"/>
</dbReference>
<sequence>MPHPKPMKGWISNMFRAGKTLDVITLFHKPSVQASVRAATLLKQASAASSATATEDQASDHSAQDKHSRREPFELEITESAPTADQLKNIFEYVGSSGKPGELVAGAASQTDALRKLAEDGNAFQRPVVVDWINGRAVVGDNESEILKLVRQSEGK</sequence>
<dbReference type="Pfam" id="PF07955">
    <property type="entry name" value="DUF1687"/>
    <property type="match status" value="1"/>
</dbReference>
<keyword evidence="4" id="KW-0809">Transit peptide</keyword>
<evidence type="ECO:0000256" key="3">
    <source>
        <dbReference type="ARBA" id="ARBA00009734"/>
    </source>
</evidence>
<dbReference type="InterPro" id="IPR006660">
    <property type="entry name" value="Arsenate_reductase-like"/>
</dbReference>
<accession>A0AAV9NV12</accession>
<dbReference type="Gene3D" id="3.40.30.10">
    <property type="entry name" value="Glutaredoxin"/>
    <property type="match status" value="1"/>
</dbReference>
<evidence type="ECO:0000313" key="8">
    <source>
        <dbReference type="EMBL" id="KAK5065207.1"/>
    </source>
</evidence>
<comment type="function">
    <text evidence="1">Putative mitochondrial redox protein which could be involved in the reduction of small toxic molecules.</text>
</comment>
<evidence type="ECO:0000256" key="7">
    <source>
        <dbReference type="SAM" id="MobiDB-lite"/>
    </source>
</evidence>
<proteinExistence type="inferred from homology"/>
<gene>
    <name evidence="8" type="ORF">LTR84_001044</name>
</gene>
<dbReference type="InterPro" id="IPR036249">
    <property type="entry name" value="Thioredoxin-like_sf"/>
</dbReference>
<protein>
    <submittedName>
        <fullName evidence="8">Uncharacterized protein</fullName>
    </submittedName>
</protein>
<dbReference type="GeneID" id="89969266"/>
<dbReference type="GO" id="GO:0016491">
    <property type="term" value="F:oxidoreductase activity"/>
    <property type="evidence" value="ECO:0007669"/>
    <property type="project" value="UniProtKB-KW"/>
</dbReference>
<dbReference type="AlphaFoldDB" id="A0AAV9NV12"/>
<organism evidence="8 9">
    <name type="scientific">Exophiala bonariae</name>
    <dbReference type="NCBI Taxonomy" id="1690606"/>
    <lineage>
        <taxon>Eukaryota</taxon>
        <taxon>Fungi</taxon>
        <taxon>Dikarya</taxon>
        <taxon>Ascomycota</taxon>
        <taxon>Pezizomycotina</taxon>
        <taxon>Eurotiomycetes</taxon>
        <taxon>Chaetothyriomycetidae</taxon>
        <taxon>Chaetothyriales</taxon>
        <taxon>Herpotrichiellaceae</taxon>
        <taxon>Exophiala</taxon>
    </lineage>
</organism>
<dbReference type="GO" id="GO:0005739">
    <property type="term" value="C:mitochondrion"/>
    <property type="evidence" value="ECO:0007669"/>
    <property type="project" value="UniProtKB-SubCell"/>
</dbReference>
<evidence type="ECO:0000256" key="2">
    <source>
        <dbReference type="ARBA" id="ARBA00004173"/>
    </source>
</evidence>
<name>A0AAV9NV12_9EURO</name>
<comment type="subcellular location">
    <subcellularLocation>
        <location evidence="2">Mitochondrion</location>
    </subcellularLocation>
</comment>
<reference evidence="8 9" key="1">
    <citation type="submission" date="2023-08" db="EMBL/GenBank/DDBJ databases">
        <title>Black Yeasts Isolated from many extreme environments.</title>
        <authorList>
            <person name="Coleine C."/>
            <person name="Stajich J.E."/>
            <person name="Selbmann L."/>
        </authorList>
    </citation>
    <scope>NUCLEOTIDE SEQUENCE [LARGE SCALE GENOMIC DNA]</scope>
    <source>
        <strain evidence="8 9">CCFEE 5792</strain>
    </source>
</reference>
<dbReference type="SUPFAM" id="SSF52833">
    <property type="entry name" value="Thioredoxin-like"/>
    <property type="match status" value="1"/>
</dbReference>
<dbReference type="RefSeq" id="XP_064712531.1">
    <property type="nucleotide sequence ID" value="XM_064844671.1"/>
</dbReference>
<keyword evidence="5" id="KW-0560">Oxidoreductase</keyword>
<evidence type="ECO:0000256" key="1">
    <source>
        <dbReference type="ARBA" id="ARBA00002963"/>
    </source>
</evidence>
<evidence type="ECO:0000256" key="6">
    <source>
        <dbReference type="ARBA" id="ARBA00023128"/>
    </source>
</evidence>
<feature type="region of interest" description="Disordered" evidence="7">
    <location>
        <begin position="47"/>
        <end position="81"/>
    </location>
</feature>
<feature type="compositionally biased region" description="Basic and acidic residues" evidence="7">
    <location>
        <begin position="58"/>
        <end position="73"/>
    </location>
</feature>
<dbReference type="PANTHER" id="PTHR28071:SF1">
    <property type="entry name" value="REDOX PROTEIN FMP46, MITOCHONDRIAL-RELATED"/>
    <property type="match status" value="1"/>
</dbReference>
<feature type="compositionally biased region" description="Low complexity" evidence="7">
    <location>
        <begin position="47"/>
        <end position="56"/>
    </location>
</feature>
<dbReference type="InterPro" id="IPR012882">
    <property type="entry name" value="Fmp46"/>
</dbReference>
<comment type="similarity">
    <text evidence="3">Belongs to the FMP46 family.</text>
</comment>
<comment type="caution">
    <text evidence="8">The sequence shown here is derived from an EMBL/GenBank/DDBJ whole genome shotgun (WGS) entry which is preliminary data.</text>
</comment>
<keyword evidence="6" id="KW-0496">Mitochondrion</keyword>
<evidence type="ECO:0000313" key="9">
    <source>
        <dbReference type="Proteomes" id="UP001358417"/>
    </source>
</evidence>
<keyword evidence="9" id="KW-1185">Reference proteome</keyword>
<evidence type="ECO:0000256" key="4">
    <source>
        <dbReference type="ARBA" id="ARBA00022946"/>
    </source>
</evidence>